<dbReference type="GO" id="GO:0005524">
    <property type="term" value="F:ATP binding"/>
    <property type="evidence" value="ECO:0007669"/>
    <property type="project" value="UniProtKB-KW"/>
</dbReference>
<keyword evidence="4" id="KW-0547">Nucleotide-binding</keyword>
<evidence type="ECO:0000256" key="6">
    <source>
        <dbReference type="ARBA" id="ARBA00022844"/>
    </source>
</evidence>
<reference evidence="10" key="1">
    <citation type="journal article" date="2020" name="Nature">
        <title>Giant virus diversity and host interactions through global metagenomics.</title>
        <authorList>
            <person name="Schulz F."/>
            <person name="Roux S."/>
            <person name="Paez-Espino D."/>
            <person name="Jungbluth S."/>
            <person name="Walsh D.A."/>
            <person name="Denef V.J."/>
            <person name="McMahon K.D."/>
            <person name="Konstantinidis K.T."/>
            <person name="Eloe-Fadrosh E.A."/>
            <person name="Kyrpides N.C."/>
            <person name="Woyke T."/>
        </authorList>
    </citation>
    <scope>NUCLEOTIDE SEQUENCE</scope>
    <source>
        <strain evidence="10">GVMAG-M-3300022752-66</strain>
    </source>
</reference>
<evidence type="ECO:0000256" key="1">
    <source>
        <dbReference type="ARBA" id="ARBA00004328"/>
    </source>
</evidence>
<evidence type="ECO:0000259" key="9">
    <source>
        <dbReference type="Pfam" id="PF19244"/>
    </source>
</evidence>
<dbReference type="InterPro" id="IPR045355">
    <property type="entry name" value="PolyA_pol_cat_su"/>
</dbReference>
<dbReference type="GO" id="GO:0016740">
    <property type="term" value="F:transferase activity"/>
    <property type="evidence" value="ECO:0007669"/>
    <property type="project" value="UniProtKB-KW"/>
</dbReference>
<keyword evidence="2" id="KW-0507">mRNA processing</keyword>
<organism evidence="10">
    <name type="scientific">viral metagenome</name>
    <dbReference type="NCBI Taxonomy" id="1070528"/>
    <lineage>
        <taxon>unclassified sequences</taxon>
        <taxon>metagenomes</taxon>
        <taxon>organismal metagenomes</taxon>
    </lineage>
</organism>
<dbReference type="EMBL" id="MN739494">
    <property type="protein sequence ID" value="QHT08347.1"/>
    <property type="molecule type" value="Genomic_DNA"/>
</dbReference>
<evidence type="ECO:0000256" key="4">
    <source>
        <dbReference type="ARBA" id="ARBA00022741"/>
    </source>
</evidence>
<keyword evidence="7" id="KW-0804">Transcription</keyword>
<dbReference type="Pfam" id="PF19244">
    <property type="entry name" value="Poly_A_pol_cat"/>
    <property type="match status" value="1"/>
</dbReference>
<comment type="subcellular location">
    <subcellularLocation>
        <location evidence="1">Virion</location>
    </subcellularLocation>
</comment>
<dbReference type="AlphaFoldDB" id="A0A6C0CVS4"/>
<keyword evidence="5" id="KW-0067">ATP-binding</keyword>
<evidence type="ECO:0000256" key="2">
    <source>
        <dbReference type="ARBA" id="ARBA00022664"/>
    </source>
</evidence>
<evidence type="ECO:0000256" key="7">
    <source>
        <dbReference type="ARBA" id="ARBA00023163"/>
    </source>
</evidence>
<evidence type="ECO:0000256" key="5">
    <source>
        <dbReference type="ARBA" id="ARBA00022840"/>
    </source>
</evidence>
<evidence type="ECO:0000313" key="10">
    <source>
        <dbReference type="EMBL" id="QHT08347.1"/>
    </source>
</evidence>
<feature type="domain" description="Poly(A) polymerase catalytic subunit" evidence="9">
    <location>
        <begin position="38"/>
        <end position="166"/>
    </location>
</feature>
<accession>A0A6C0CVS4</accession>
<evidence type="ECO:0000256" key="8">
    <source>
        <dbReference type="SAM" id="MobiDB-lite"/>
    </source>
</evidence>
<sequence length="459" mass="53062">MSFQECELVILRSAVDKAEEIIGKNAVNSPEITKMLTIVENFIKKKSLICYGGTAINNILPKKDQFYNKDIEIPDYDFFSPNALKDAKDLADIYIDAGFSEVEAKAGQHFGTYKVFVNFIGIADITSIPKELFYTLKKDSIQVAGILYAPPNYLRMGMYLELSRPAGDTSRWEKVLKRLTLLNKNYPLDSAQCAHIDFQRKLTKNEEFGNAIYENVKHTLVNQSVVFFGGYAISMYAKYMPKDIYHKVKKIPDFDVISDDPKTTAEIVIERLKDVKVKNAKFVKNKPLGEVIPENYQIMVGSDTIAFIYKPIACHSYNVIQVDGEDIKIATIDTMLSYYLAFLYADRDYYDTNRILCMAKYLFEVQQKNRLEQKGLLKRFSIDCYGHQETVEEMRAEKAAKFKELKEKRGTLEYEEWFLTYRPGDKKQIKQKIEDLSVTKTKKKHSGKNKTKRRKGYFF</sequence>
<proteinExistence type="predicted"/>
<evidence type="ECO:0000256" key="3">
    <source>
        <dbReference type="ARBA" id="ARBA00022679"/>
    </source>
</evidence>
<name>A0A6C0CVS4_9ZZZZ</name>
<protein>
    <recommendedName>
        <fullName evidence="9">Poly(A) polymerase catalytic subunit domain-containing protein</fullName>
    </recommendedName>
</protein>
<dbReference type="GO" id="GO:0044423">
    <property type="term" value="C:virion component"/>
    <property type="evidence" value="ECO:0007669"/>
    <property type="project" value="UniProtKB-KW"/>
</dbReference>
<keyword evidence="6" id="KW-0946">Virion</keyword>
<dbReference type="GO" id="GO:0006397">
    <property type="term" value="P:mRNA processing"/>
    <property type="evidence" value="ECO:0007669"/>
    <property type="project" value="UniProtKB-KW"/>
</dbReference>
<keyword evidence="3" id="KW-0808">Transferase</keyword>
<feature type="region of interest" description="Disordered" evidence="8">
    <location>
        <begin position="439"/>
        <end position="459"/>
    </location>
</feature>
<feature type="compositionally biased region" description="Basic residues" evidence="8">
    <location>
        <begin position="440"/>
        <end position="459"/>
    </location>
</feature>
<dbReference type="CDD" id="cd20921">
    <property type="entry name" value="polyA_pol_Pycodna"/>
    <property type="match status" value="1"/>
</dbReference>